<reference evidence="3" key="1">
    <citation type="journal article" date="2019" name="Int. J. Syst. Evol. Microbiol.">
        <title>The Global Catalogue of Microorganisms (GCM) 10K type strain sequencing project: providing services to taxonomists for standard genome sequencing and annotation.</title>
        <authorList>
            <consortium name="The Broad Institute Genomics Platform"/>
            <consortium name="The Broad Institute Genome Sequencing Center for Infectious Disease"/>
            <person name="Wu L."/>
            <person name="Ma J."/>
        </authorList>
    </citation>
    <scope>NUCLEOTIDE SEQUENCE [LARGE SCALE GENOMIC DNA]</scope>
    <source>
        <strain evidence="3">JCM 18459</strain>
    </source>
</reference>
<protein>
    <submittedName>
        <fullName evidence="2">Uncharacterized protein</fullName>
    </submittedName>
</protein>
<proteinExistence type="predicted"/>
<accession>A0ABP9PIS4</accession>
<feature type="region of interest" description="Disordered" evidence="1">
    <location>
        <begin position="1"/>
        <end position="63"/>
    </location>
</feature>
<comment type="caution">
    <text evidence="2">The sequence shown here is derived from an EMBL/GenBank/DDBJ whole genome shotgun (WGS) entry which is preliminary data.</text>
</comment>
<evidence type="ECO:0000256" key="1">
    <source>
        <dbReference type="SAM" id="MobiDB-lite"/>
    </source>
</evidence>
<dbReference type="Proteomes" id="UP001500221">
    <property type="component" value="Unassembled WGS sequence"/>
</dbReference>
<evidence type="ECO:0000313" key="3">
    <source>
        <dbReference type="Proteomes" id="UP001500221"/>
    </source>
</evidence>
<dbReference type="EMBL" id="BAABKG010000002">
    <property type="protein sequence ID" value="GAA5147296.1"/>
    <property type="molecule type" value="Genomic_DNA"/>
</dbReference>
<gene>
    <name evidence="2" type="ORF">GCM10023340_19500</name>
</gene>
<keyword evidence="3" id="KW-1185">Reference proteome</keyword>
<sequence length="63" mass="6553">MTDGGAGAAPDEHEFEGDGPTGRNEDRVEPASSDAGGMVGLQTLQDSETDTIKHSRDDDGDSF</sequence>
<name>A0ABP9PIS4_9ACTN</name>
<evidence type="ECO:0000313" key="2">
    <source>
        <dbReference type="EMBL" id="GAA5147296.1"/>
    </source>
</evidence>
<organism evidence="2 3">
    <name type="scientific">Nocardioides marinquilinus</name>
    <dbReference type="NCBI Taxonomy" id="1210400"/>
    <lineage>
        <taxon>Bacteria</taxon>
        <taxon>Bacillati</taxon>
        <taxon>Actinomycetota</taxon>
        <taxon>Actinomycetes</taxon>
        <taxon>Propionibacteriales</taxon>
        <taxon>Nocardioidaceae</taxon>
        <taxon>Nocardioides</taxon>
    </lineage>
</organism>